<protein>
    <submittedName>
        <fullName evidence="6">Site-specific integrase</fullName>
    </submittedName>
</protein>
<dbReference type="SUPFAM" id="SSF56349">
    <property type="entry name" value="DNA breaking-rejoining enzymes"/>
    <property type="match status" value="1"/>
</dbReference>
<dbReference type="InterPro" id="IPR011010">
    <property type="entry name" value="DNA_brk_join_enz"/>
</dbReference>
<keyword evidence="2" id="KW-0229">DNA integration</keyword>
<dbReference type="Pfam" id="PF00589">
    <property type="entry name" value="Phage_integrase"/>
    <property type="match status" value="1"/>
</dbReference>
<sequence length="425" mass="49115">MASRLIIRTITLTNGERLPLPIERATGIPLYKPTLFALTEARQRNRATATILRTLRELSVFFDFISEHDIQLEERMKVGQLLSLWEIDALARRCREHIGSADHLDTDQTSLREARVLSLEKVRMRRAQSKSDIVAPQTAANRIRTIHAYLEWLTSTYLSGHSLTAEYNAMLRSASADALGTLLQRIPKSKGRNTLEQREGIPNEVLDRILTMIDPASPENPWRDRFARARNVLIIYLLRTLGLRRGELLNIKISDIDFRKNEISILRRPDDPMDPRIHQPRVKTRERILPLTESLVTVIEHHILYERARIPGAKKQAFLFITERTGQPMSLAALNKLFRVLRAKLPDLPEDFSPHVLRHDWNDEFSERMDARKISEAEEQRYRSYLMGWSPTSNTAATYTRRHVRNKAMAVSLEIQAGKPRKKSE</sequence>
<comment type="caution">
    <text evidence="6">The sequence shown here is derived from an EMBL/GenBank/DDBJ whole genome shotgun (WGS) entry which is preliminary data.</text>
</comment>
<accession>A0ABU8V6K7</accession>
<keyword evidence="4" id="KW-0233">DNA recombination</keyword>
<keyword evidence="3" id="KW-0238">DNA-binding</keyword>
<evidence type="ECO:0000256" key="1">
    <source>
        <dbReference type="ARBA" id="ARBA00008857"/>
    </source>
</evidence>
<evidence type="ECO:0000313" key="6">
    <source>
        <dbReference type="EMBL" id="MEJ8676211.1"/>
    </source>
</evidence>
<name>A0ABU8V6K7_9NEIS</name>
<dbReference type="EMBL" id="JAVFJF020000038">
    <property type="protein sequence ID" value="MEJ8676211.1"/>
    <property type="molecule type" value="Genomic_DNA"/>
</dbReference>
<evidence type="ECO:0000259" key="5">
    <source>
        <dbReference type="PROSITE" id="PS51898"/>
    </source>
</evidence>
<dbReference type="PANTHER" id="PTHR30349">
    <property type="entry name" value="PHAGE INTEGRASE-RELATED"/>
    <property type="match status" value="1"/>
</dbReference>
<dbReference type="Gene3D" id="1.10.443.10">
    <property type="entry name" value="Intergrase catalytic core"/>
    <property type="match status" value="1"/>
</dbReference>
<evidence type="ECO:0000256" key="2">
    <source>
        <dbReference type="ARBA" id="ARBA00022908"/>
    </source>
</evidence>
<dbReference type="Proteomes" id="UP001224516">
    <property type="component" value="Unassembled WGS sequence"/>
</dbReference>
<proteinExistence type="inferred from homology"/>
<gene>
    <name evidence="6" type="ORF">QCL97_015865</name>
</gene>
<dbReference type="RefSeq" id="WP_307909437.1">
    <property type="nucleotide sequence ID" value="NZ_JAVFJF020000038.1"/>
</dbReference>
<dbReference type="InterPro" id="IPR050090">
    <property type="entry name" value="Tyrosine_recombinase_XerCD"/>
</dbReference>
<reference evidence="6 7" key="1">
    <citation type="submission" date="2023-12" db="EMBL/GenBank/DDBJ databases">
        <title>Evaluation and characterization of a potential secondary metabolite violacein from indigenous Chromobacterium amazonense SAM215.</title>
        <authorList>
            <person name="Tarafdar M.R."/>
            <person name="Abedin S.M."/>
            <person name="Atiqua A."/>
            <person name="Saha A."/>
            <person name="Khan S.N."/>
        </authorList>
    </citation>
    <scope>NUCLEOTIDE SEQUENCE [LARGE SCALE GENOMIC DNA]</scope>
    <source>
        <strain evidence="6 7">SAM215</strain>
    </source>
</reference>
<dbReference type="CDD" id="cd00397">
    <property type="entry name" value="DNA_BRE_C"/>
    <property type="match status" value="1"/>
</dbReference>
<dbReference type="PANTHER" id="PTHR30349:SF41">
    <property type="entry name" value="INTEGRASE_RECOMBINASE PROTEIN MJ0367-RELATED"/>
    <property type="match status" value="1"/>
</dbReference>
<organism evidence="6 7">
    <name type="scientific">Chromobacterium amazonense</name>
    <dbReference type="NCBI Taxonomy" id="1382803"/>
    <lineage>
        <taxon>Bacteria</taxon>
        <taxon>Pseudomonadati</taxon>
        <taxon>Pseudomonadota</taxon>
        <taxon>Betaproteobacteria</taxon>
        <taxon>Neisseriales</taxon>
        <taxon>Chromobacteriaceae</taxon>
        <taxon>Chromobacterium</taxon>
    </lineage>
</organism>
<feature type="domain" description="Tyr recombinase" evidence="5">
    <location>
        <begin position="196"/>
        <end position="414"/>
    </location>
</feature>
<dbReference type="PROSITE" id="PS51898">
    <property type="entry name" value="TYR_RECOMBINASE"/>
    <property type="match status" value="1"/>
</dbReference>
<evidence type="ECO:0000256" key="3">
    <source>
        <dbReference type="ARBA" id="ARBA00023125"/>
    </source>
</evidence>
<keyword evidence="7" id="KW-1185">Reference proteome</keyword>
<comment type="similarity">
    <text evidence="1">Belongs to the 'phage' integrase family.</text>
</comment>
<dbReference type="InterPro" id="IPR002104">
    <property type="entry name" value="Integrase_catalytic"/>
</dbReference>
<evidence type="ECO:0000313" key="7">
    <source>
        <dbReference type="Proteomes" id="UP001224516"/>
    </source>
</evidence>
<evidence type="ECO:0000256" key="4">
    <source>
        <dbReference type="ARBA" id="ARBA00023172"/>
    </source>
</evidence>
<dbReference type="InterPro" id="IPR013762">
    <property type="entry name" value="Integrase-like_cat_sf"/>
</dbReference>